<dbReference type="GO" id="GO:0015774">
    <property type="term" value="P:polysaccharide transport"/>
    <property type="evidence" value="ECO:0007669"/>
    <property type="project" value="InterPro"/>
</dbReference>
<dbReference type="Pfam" id="PF05159">
    <property type="entry name" value="Capsule_synth"/>
    <property type="match status" value="1"/>
</dbReference>
<keyword evidence="2" id="KW-1185">Reference proteome</keyword>
<dbReference type="STRING" id="317655.Sala_1569"/>
<accession>Q1GSU0</accession>
<proteinExistence type="predicted"/>
<dbReference type="Proteomes" id="UP000006578">
    <property type="component" value="Chromosome"/>
</dbReference>
<evidence type="ECO:0000313" key="2">
    <source>
        <dbReference type="Proteomes" id="UP000006578"/>
    </source>
</evidence>
<evidence type="ECO:0008006" key="3">
    <source>
        <dbReference type="Google" id="ProtNLM"/>
    </source>
</evidence>
<reference evidence="1 2" key="1">
    <citation type="journal article" date="2009" name="Proc. Natl. Acad. Sci. U.S.A.">
        <title>The genomic basis of trophic strategy in marine bacteria.</title>
        <authorList>
            <person name="Lauro F.M."/>
            <person name="McDougald D."/>
            <person name="Thomas T."/>
            <person name="Williams T.J."/>
            <person name="Egan S."/>
            <person name="Rice S."/>
            <person name="DeMaere M.Z."/>
            <person name="Ting L."/>
            <person name="Ertan H."/>
            <person name="Johnson J."/>
            <person name="Ferriera S."/>
            <person name="Lapidus A."/>
            <person name="Anderson I."/>
            <person name="Kyrpides N."/>
            <person name="Munk A.C."/>
            <person name="Detter C."/>
            <person name="Han C.S."/>
            <person name="Brown M.V."/>
            <person name="Robb F.T."/>
            <person name="Kjelleberg S."/>
            <person name="Cavicchioli R."/>
        </authorList>
    </citation>
    <scope>NUCLEOTIDE SEQUENCE [LARGE SCALE GENOMIC DNA]</scope>
    <source>
        <strain evidence="2">DSM 13593 / LMG 18877 / RB2256</strain>
    </source>
</reference>
<dbReference type="AlphaFoldDB" id="Q1GSU0"/>
<name>Q1GSU0_SPHAL</name>
<protein>
    <recommendedName>
        <fullName evidence="3">Capsule polysaccharide biosynthesis</fullName>
    </recommendedName>
</protein>
<dbReference type="KEGG" id="sal:Sala_1569"/>
<dbReference type="HOGENOM" id="CLU_586185_0_0_5"/>
<dbReference type="eggNOG" id="COG3562">
    <property type="taxonomic scope" value="Bacteria"/>
</dbReference>
<evidence type="ECO:0000313" key="1">
    <source>
        <dbReference type="EMBL" id="ABF53282.1"/>
    </source>
</evidence>
<dbReference type="OrthoDB" id="9794206at2"/>
<sequence>MTIVPIITTLAEYQTRFWALVGEDLRARGFAPHFVSFDDRSCDMLNSRGFAVTAANDVARPPASELEAVLDRAGVTNLAYWTSHERFAFVRSDDEAMRAKLARSIVAAQSAIADAQRNGQPVMVQEVGGFLSVIGSWFAARSAGIRHFFIEPSFFRGRLLFREGDFAAPVIPADARADHGADFSAYLQKTLADGQIVIPKKDAHHYNAAWKKVLNLRNARRFAEKAYDKYILGKRQEFGFIGQHAATHVKALVNSRKLAGHYTPLDDIDDFLYFPLHVPGDIALTLRSPEYLDQLALVDYICRHLPDGVRLAIKEHPAMVGMMQPDRLKAMLRRYPRLALIDPGTNNYAVMRRAKGVVTINSKTGAEAGLIGLPVIVLGDAFYREAPFAHALDNLVDLPAAMQKLVDGEASCSAGPARLDWFAGAWELSRPGELYVTGADEVRTFTDTLTSYLRA</sequence>
<dbReference type="RefSeq" id="WP_011541862.1">
    <property type="nucleotide sequence ID" value="NC_008048.1"/>
</dbReference>
<organism evidence="1 2">
    <name type="scientific">Sphingopyxis alaskensis (strain DSM 13593 / LMG 18877 / RB2256)</name>
    <name type="common">Sphingomonas alaskensis</name>
    <dbReference type="NCBI Taxonomy" id="317655"/>
    <lineage>
        <taxon>Bacteria</taxon>
        <taxon>Pseudomonadati</taxon>
        <taxon>Pseudomonadota</taxon>
        <taxon>Alphaproteobacteria</taxon>
        <taxon>Sphingomonadales</taxon>
        <taxon>Sphingomonadaceae</taxon>
        <taxon>Sphingopyxis</taxon>
    </lineage>
</organism>
<gene>
    <name evidence="1" type="ordered locus">Sala_1569</name>
</gene>
<dbReference type="InterPro" id="IPR007833">
    <property type="entry name" value="Capsule_polysaccharide_synth"/>
</dbReference>
<dbReference type="EMBL" id="CP000356">
    <property type="protein sequence ID" value="ABF53282.1"/>
    <property type="molecule type" value="Genomic_DNA"/>
</dbReference>
<dbReference type="GO" id="GO:0000271">
    <property type="term" value="P:polysaccharide biosynthetic process"/>
    <property type="evidence" value="ECO:0007669"/>
    <property type="project" value="InterPro"/>
</dbReference>